<feature type="domain" description="N-acetyltransferase" evidence="3">
    <location>
        <begin position="2"/>
        <end position="162"/>
    </location>
</feature>
<reference evidence="4 5" key="1">
    <citation type="submission" date="2018-05" db="EMBL/GenBank/DDBJ databases">
        <title>Freshwater and sediment microbial communities from various areas in North America, analyzing microbe dynamics in response to fracking.</title>
        <authorList>
            <person name="Lamendella R."/>
        </authorList>
    </citation>
    <scope>NUCLEOTIDE SEQUENCE [LARGE SCALE GENOMIC DNA]</scope>
    <source>
        <strain evidence="4 5">67</strain>
    </source>
</reference>
<proteinExistence type="predicted"/>
<protein>
    <submittedName>
        <fullName evidence="4">RimJ/RimL family protein N-acetyltransferase</fullName>
    </submittedName>
</protein>
<dbReference type="InterPro" id="IPR000182">
    <property type="entry name" value="GNAT_dom"/>
</dbReference>
<evidence type="ECO:0000256" key="2">
    <source>
        <dbReference type="ARBA" id="ARBA00023315"/>
    </source>
</evidence>
<dbReference type="InterPro" id="IPR050680">
    <property type="entry name" value="YpeA/RimI_acetyltransf"/>
</dbReference>
<dbReference type="GO" id="GO:0016747">
    <property type="term" value="F:acyltransferase activity, transferring groups other than amino-acyl groups"/>
    <property type="evidence" value="ECO:0007669"/>
    <property type="project" value="InterPro"/>
</dbReference>
<dbReference type="Pfam" id="PF00583">
    <property type="entry name" value="Acetyltransf_1"/>
    <property type="match status" value="1"/>
</dbReference>
<dbReference type="CDD" id="cd04301">
    <property type="entry name" value="NAT_SF"/>
    <property type="match status" value="1"/>
</dbReference>
<gene>
    <name evidence="4" type="ORF">DET57_12155</name>
</gene>
<dbReference type="InterPro" id="IPR016181">
    <property type="entry name" value="Acyl_CoA_acyltransferase"/>
</dbReference>
<name>A0A318FGE6_KLEOX</name>
<organism evidence="4 5">
    <name type="scientific">Klebsiella oxytoca</name>
    <dbReference type="NCBI Taxonomy" id="571"/>
    <lineage>
        <taxon>Bacteria</taxon>
        <taxon>Pseudomonadati</taxon>
        <taxon>Pseudomonadota</taxon>
        <taxon>Gammaproteobacteria</taxon>
        <taxon>Enterobacterales</taxon>
        <taxon>Enterobacteriaceae</taxon>
        <taxon>Klebsiella/Raoultella group</taxon>
        <taxon>Klebsiella</taxon>
    </lineage>
</organism>
<dbReference type="PROSITE" id="PS51186">
    <property type="entry name" value="GNAT"/>
    <property type="match status" value="1"/>
</dbReference>
<dbReference type="Proteomes" id="UP000247485">
    <property type="component" value="Unassembled WGS sequence"/>
</dbReference>
<sequence>MILFRPMSEDEYQAYLDYFIPDYAAEISANYGLSLSAALAQAQREIAEDLPDGVNTSGQVLLCLLNHVEGVETRIGYLWYKPDAKTRSAFICDFYISPIFQGQGLGKQAMTAFERELASKGFMQIKLRVAGDNQRARHVYEASGFRVTGVNMSKNIPLDSSD</sequence>
<evidence type="ECO:0000256" key="1">
    <source>
        <dbReference type="ARBA" id="ARBA00022679"/>
    </source>
</evidence>
<comment type="caution">
    <text evidence="4">The sequence shown here is derived from an EMBL/GenBank/DDBJ whole genome shotgun (WGS) entry which is preliminary data.</text>
</comment>
<accession>A0A318FGE6</accession>
<dbReference type="AlphaFoldDB" id="A0A318FGE6"/>
<keyword evidence="1 4" id="KW-0808">Transferase</keyword>
<evidence type="ECO:0000259" key="3">
    <source>
        <dbReference type="PROSITE" id="PS51186"/>
    </source>
</evidence>
<dbReference type="Gene3D" id="3.40.630.30">
    <property type="match status" value="1"/>
</dbReference>
<dbReference type="SUPFAM" id="SSF55729">
    <property type="entry name" value="Acyl-CoA N-acyltransferases (Nat)"/>
    <property type="match status" value="1"/>
</dbReference>
<evidence type="ECO:0000313" key="4">
    <source>
        <dbReference type="EMBL" id="PXW39007.1"/>
    </source>
</evidence>
<evidence type="ECO:0000313" key="5">
    <source>
        <dbReference type="Proteomes" id="UP000247485"/>
    </source>
</evidence>
<dbReference type="EMBL" id="QJJG01000021">
    <property type="protein sequence ID" value="PXW39007.1"/>
    <property type="molecule type" value="Genomic_DNA"/>
</dbReference>
<dbReference type="PANTHER" id="PTHR43420">
    <property type="entry name" value="ACETYLTRANSFERASE"/>
    <property type="match status" value="1"/>
</dbReference>
<keyword evidence="2" id="KW-0012">Acyltransferase</keyword>
<dbReference type="RefSeq" id="WP_110276531.1">
    <property type="nucleotide sequence ID" value="NZ_QJJG01000021.1"/>
</dbReference>